<evidence type="ECO:0000259" key="9">
    <source>
        <dbReference type="Pfam" id="PF00576"/>
    </source>
</evidence>
<reference evidence="10 11" key="1">
    <citation type="submission" date="2015-07" db="EMBL/GenBank/DDBJ databases">
        <title>Whole genome sequencing of Bosea vaviloviae isolated from cave pool.</title>
        <authorList>
            <person name="Tan N.E.H."/>
            <person name="Lee Y.P."/>
            <person name="Gan H.M."/>
            <person name="Barton H."/>
            <person name="Savka M.A."/>
        </authorList>
    </citation>
    <scope>NUCLEOTIDE SEQUENCE [LARGE SCALE GENOMIC DNA]</scope>
    <source>
        <strain evidence="10 11">SD260</strain>
    </source>
</reference>
<evidence type="ECO:0000256" key="4">
    <source>
        <dbReference type="ARBA" id="ARBA00011881"/>
    </source>
</evidence>
<dbReference type="InterPro" id="IPR023416">
    <property type="entry name" value="Transthyretin/HIU_hydrolase_d"/>
</dbReference>
<keyword evidence="11" id="KW-1185">Reference proteome</keyword>
<dbReference type="RefSeq" id="WP_054207186.1">
    <property type="nucleotide sequence ID" value="NZ_LGSZ01000009.1"/>
</dbReference>
<dbReference type="PRINTS" id="PR00189">
    <property type="entry name" value="TRNSTHYRETIN"/>
</dbReference>
<dbReference type="PROSITE" id="PS00768">
    <property type="entry name" value="TRANSTHYRETIN_1"/>
    <property type="match status" value="1"/>
</dbReference>
<dbReference type="Proteomes" id="UP000037822">
    <property type="component" value="Unassembled WGS sequence"/>
</dbReference>
<dbReference type="NCBIfam" id="TIGR02962">
    <property type="entry name" value="hdxy_isourate"/>
    <property type="match status" value="1"/>
</dbReference>
<proteinExistence type="inferred from homology"/>
<feature type="binding site" evidence="7">
    <location>
        <position position="45"/>
    </location>
    <ligand>
        <name>substrate</name>
    </ligand>
</feature>
<comment type="catalytic activity">
    <reaction evidence="1 8">
        <text>5-hydroxyisourate + H2O = 5-hydroxy-2-oxo-4-ureido-2,5-dihydro-1H-imidazole-5-carboxylate + H(+)</text>
        <dbReference type="Rhea" id="RHEA:23736"/>
        <dbReference type="ChEBI" id="CHEBI:15377"/>
        <dbReference type="ChEBI" id="CHEBI:15378"/>
        <dbReference type="ChEBI" id="CHEBI:18072"/>
        <dbReference type="ChEBI" id="CHEBI:58639"/>
        <dbReference type="EC" id="3.5.2.17"/>
    </reaction>
</comment>
<feature type="domain" description="Transthyretin/hydroxyisourate hydrolase" evidence="9">
    <location>
        <begin position="4"/>
        <end position="116"/>
    </location>
</feature>
<evidence type="ECO:0000313" key="10">
    <source>
        <dbReference type="EMBL" id="KPH82976.1"/>
    </source>
</evidence>
<evidence type="ECO:0000256" key="7">
    <source>
        <dbReference type="PIRSR" id="PIRSR600895-51"/>
    </source>
</evidence>
<dbReference type="CDD" id="cd05822">
    <property type="entry name" value="TLP_HIUase"/>
    <property type="match status" value="1"/>
</dbReference>
<dbReference type="GO" id="GO:0006144">
    <property type="term" value="P:purine nucleobase metabolic process"/>
    <property type="evidence" value="ECO:0007669"/>
    <property type="project" value="UniProtKB-KW"/>
</dbReference>
<dbReference type="Gene3D" id="2.60.40.180">
    <property type="entry name" value="Transthyretin/hydroxyisourate hydrolase domain"/>
    <property type="match status" value="1"/>
</dbReference>
<dbReference type="AlphaFoldDB" id="A0A0N1FL61"/>
<dbReference type="OrthoDB" id="9800909at2"/>
<evidence type="ECO:0000256" key="8">
    <source>
        <dbReference type="RuleBase" id="RU361270"/>
    </source>
</evidence>
<dbReference type="SUPFAM" id="SSF49472">
    <property type="entry name" value="Transthyretin (synonym: prealbumin)"/>
    <property type="match status" value="1"/>
</dbReference>
<dbReference type="PANTHER" id="PTHR10395">
    <property type="entry name" value="URICASE AND TRANSTHYRETIN-RELATED"/>
    <property type="match status" value="1"/>
</dbReference>
<evidence type="ECO:0000256" key="2">
    <source>
        <dbReference type="ARBA" id="ARBA00002704"/>
    </source>
</evidence>
<dbReference type="EC" id="3.5.2.17" evidence="8"/>
<dbReference type="EMBL" id="LGSZ01000009">
    <property type="protein sequence ID" value="KPH82976.1"/>
    <property type="molecule type" value="Genomic_DNA"/>
</dbReference>
<comment type="function">
    <text evidence="2">Catalyzes the hydrolysis of 5-hydroxyisourate (HIU) to 2-oxo-4-hydroxy-4-carboxy-5-ureidoimidazoline (OHCU).</text>
</comment>
<protein>
    <recommendedName>
        <fullName evidence="8">5-hydroxyisourate hydrolase</fullName>
        <shortName evidence="8">HIU hydrolase</shortName>
        <shortName evidence="8">HIUHase</shortName>
        <ecNumber evidence="8">3.5.2.17</ecNumber>
    </recommendedName>
</protein>
<dbReference type="InterPro" id="IPR014306">
    <property type="entry name" value="Hydroxyisourate_hydrolase"/>
</dbReference>
<evidence type="ECO:0000256" key="3">
    <source>
        <dbReference type="ARBA" id="ARBA00009850"/>
    </source>
</evidence>
<dbReference type="InterPro" id="IPR036817">
    <property type="entry name" value="Transthyretin/HIU_hydrolase_sf"/>
</dbReference>
<dbReference type="PATRIC" id="fig|1526658.3.peg.5128"/>
<evidence type="ECO:0000256" key="5">
    <source>
        <dbReference type="ARBA" id="ARBA00022631"/>
    </source>
</evidence>
<evidence type="ECO:0000256" key="1">
    <source>
        <dbReference type="ARBA" id="ARBA00001043"/>
    </source>
</evidence>
<evidence type="ECO:0000313" key="11">
    <source>
        <dbReference type="Proteomes" id="UP000037822"/>
    </source>
</evidence>
<dbReference type="GO" id="GO:0033971">
    <property type="term" value="F:hydroxyisourate hydrolase activity"/>
    <property type="evidence" value="ECO:0007669"/>
    <property type="project" value="UniProtKB-EC"/>
</dbReference>
<comment type="caution">
    <text evidence="10">The sequence shown here is derived from an EMBL/GenBank/DDBJ whole genome shotgun (WGS) entry which is preliminary data.</text>
</comment>
<comment type="similarity">
    <text evidence="3 8">Belongs to the transthyretin family. 5-hydroxyisourate hydrolase subfamily.</text>
</comment>
<dbReference type="InterPro" id="IPR023418">
    <property type="entry name" value="Thyroxine_BS"/>
</dbReference>
<organism evidence="10 11">
    <name type="scientific">Bosea vaviloviae</name>
    <dbReference type="NCBI Taxonomy" id="1526658"/>
    <lineage>
        <taxon>Bacteria</taxon>
        <taxon>Pseudomonadati</taxon>
        <taxon>Pseudomonadota</taxon>
        <taxon>Alphaproteobacteria</taxon>
        <taxon>Hyphomicrobiales</taxon>
        <taxon>Boseaceae</taxon>
        <taxon>Bosea</taxon>
    </lineage>
</organism>
<accession>A0A0N1FL61</accession>
<dbReference type="Pfam" id="PF00576">
    <property type="entry name" value="Transthyretin"/>
    <property type="match status" value="1"/>
</dbReference>
<feature type="binding site" evidence="7">
    <location>
        <position position="114"/>
    </location>
    <ligand>
        <name>substrate</name>
    </ligand>
</feature>
<name>A0A0N1FL61_9HYPH</name>
<feature type="binding site" evidence="7">
    <location>
        <position position="7"/>
    </location>
    <ligand>
        <name>substrate</name>
    </ligand>
</feature>
<comment type="subunit">
    <text evidence="4 8">Homotetramer.</text>
</comment>
<dbReference type="InterPro" id="IPR000895">
    <property type="entry name" value="Transthyretin/HIU_hydrolase"/>
</dbReference>
<evidence type="ECO:0000256" key="6">
    <source>
        <dbReference type="ARBA" id="ARBA00022801"/>
    </source>
</evidence>
<dbReference type="PANTHER" id="PTHR10395:SF7">
    <property type="entry name" value="5-HYDROXYISOURATE HYDROLASE"/>
    <property type="match status" value="1"/>
</dbReference>
<keyword evidence="6 8" id="KW-0378">Hydrolase</keyword>
<sequence length="117" mass="12604">MAGLSTHILDTHSGLPAGGVTVTLRRIVDGVPETLAETVTNADGRTDAPLLMPEATKPGVYEIDFAIGPYFRARGVELPEPAFLDIVTVRFGISDTARHYHVPLNCSPYGYTTYRGS</sequence>
<gene>
    <name evidence="10" type="ORF">AE618_01015</name>
</gene>
<keyword evidence="5 8" id="KW-0659">Purine metabolism</keyword>